<organism evidence="1 2">
    <name type="scientific">Centaurea solstitialis</name>
    <name type="common">yellow star-thistle</name>
    <dbReference type="NCBI Taxonomy" id="347529"/>
    <lineage>
        <taxon>Eukaryota</taxon>
        <taxon>Viridiplantae</taxon>
        <taxon>Streptophyta</taxon>
        <taxon>Embryophyta</taxon>
        <taxon>Tracheophyta</taxon>
        <taxon>Spermatophyta</taxon>
        <taxon>Magnoliopsida</taxon>
        <taxon>eudicotyledons</taxon>
        <taxon>Gunneridae</taxon>
        <taxon>Pentapetalae</taxon>
        <taxon>asterids</taxon>
        <taxon>campanulids</taxon>
        <taxon>Asterales</taxon>
        <taxon>Asteraceae</taxon>
        <taxon>Carduoideae</taxon>
        <taxon>Cardueae</taxon>
        <taxon>Centaureinae</taxon>
        <taxon>Centaurea</taxon>
    </lineage>
</organism>
<reference evidence="1" key="1">
    <citation type="submission" date="2023-03" db="EMBL/GenBank/DDBJ databases">
        <title>Chromosome-scale reference genome and RAD-based genetic map of yellow starthistle (Centaurea solstitialis) reveal putative structural variation and QTLs associated with invader traits.</title>
        <authorList>
            <person name="Reatini B."/>
            <person name="Cang F.A."/>
            <person name="Jiang Q."/>
            <person name="Mckibben M.T.W."/>
            <person name="Barker M.S."/>
            <person name="Rieseberg L.H."/>
            <person name="Dlugosch K.M."/>
        </authorList>
    </citation>
    <scope>NUCLEOTIDE SEQUENCE</scope>
    <source>
        <strain evidence="1">CAN-66</strain>
        <tissue evidence="1">Leaf</tissue>
    </source>
</reference>
<gene>
    <name evidence="1" type="ORF">OSB04_008802</name>
</gene>
<evidence type="ECO:0000313" key="2">
    <source>
        <dbReference type="Proteomes" id="UP001172457"/>
    </source>
</evidence>
<keyword evidence="2" id="KW-1185">Reference proteome</keyword>
<sequence length="77" mass="8821">MPDDYDDEFYDKMEGERAKSRREPLRLAHLLLAKASLDDNQLEFPSTIDEFLQNDSSTFGLLGFSIDVVLPNWVLNG</sequence>
<dbReference type="Proteomes" id="UP001172457">
    <property type="component" value="Chromosome 2"/>
</dbReference>
<evidence type="ECO:0000313" key="1">
    <source>
        <dbReference type="EMBL" id="KAJ9563642.1"/>
    </source>
</evidence>
<proteinExistence type="predicted"/>
<dbReference type="AlphaFoldDB" id="A0AA38WJT7"/>
<protein>
    <submittedName>
        <fullName evidence="1">Uncharacterized protein</fullName>
    </submittedName>
</protein>
<name>A0AA38WJT7_9ASTR</name>
<accession>A0AA38WJT7</accession>
<dbReference type="EMBL" id="JARYMX010000002">
    <property type="protein sequence ID" value="KAJ9563642.1"/>
    <property type="molecule type" value="Genomic_DNA"/>
</dbReference>
<comment type="caution">
    <text evidence="1">The sequence shown here is derived from an EMBL/GenBank/DDBJ whole genome shotgun (WGS) entry which is preliminary data.</text>
</comment>